<feature type="compositionally biased region" description="Basic and acidic residues" evidence="1">
    <location>
        <begin position="89"/>
        <end position="111"/>
    </location>
</feature>
<protein>
    <submittedName>
        <fullName evidence="2">Unnamed protein product</fullName>
    </submittedName>
</protein>
<gene>
    <name evidence="2" type="ORF">Amon01_000976300</name>
</gene>
<feature type="compositionally biased region" description="Acidic residues" evidence="1">
    <location>
        <begin position="126"/>
        <end position="136"/>
    </location>
</feature>
<proteinExistence type="predicted"/>
<feature type="compositionally biased region" description="Polar residues" evidence="1">
    <location>
        <begin position="29"/>
        <end position="44"/>
    </location>
</feature>
<sequence length="188" mass="20193">MNFNLLDSLRSNPRSIPTTTTTALHVVSANSSTSSVHDNGSSSPDEAVSKKDDNEVDQIDVPEDDSKVEKVEGDADEISVDDLPSGSKLKHDEADIIKDDSGDLNECEVKFLETLNIPETDSREVAEDEDEEEPESLESASDDAPASTVADYNTEVNSSDVEQSIDSNNQSSATATSPIQDKSTGKEK</sequence>
<accession>A0A9W6T7D8</accession>
<dbReference type="EMBL" id="BSXU01012856">
    <property type="protein sequence ID" value="GME78162.1"/>
    <property type="molecule type" value="Genomic_DNA"/>
</dbReference>
<dbReference type="AlphaFoldDB" id="A0A9W6T7D8"/>
<reference evidence="2" key="1">
    <citation type="submission" date="2023-04" db="EMBL/GenBank/DDBJ databases">
        <title>Ambrosiozyma monospora NBRC 1965.</title>
        <authorList>
            <person name="Ichikawa N."/>
            <person name="Sato H."/>
            <person name="Tonouchi N."/>
        </authorList>
    </citation>
    <scope>NUCLEOTIDE SEQUENCE</scope>
    <source>
        <strain evidence="2">NBRC 1965</strain>
    </source>
</reference>
<comment type="caution">
    <text evidence="2">The sequence shown here is derived from an EMBL/GenBank/DDBJ whole genome shotgun (WGS) entry which is preliminary data.</text>
</comment>
<evidence type="ECO:0000256" key="1">
    <source>
        <dbReference type="SAM" id="MobiDB-lite"/>
    </source>
</evidence>
<feature type="region of interest" description="Disordered" evidence="1">
    <location>
        <begin position="29"/>
        <end position="188"/>
    </location>
</feature>
<dbReference type="Proteomes" id="UP001165063">
    <property type="component" value="Unassembled WGS sequence"/>
</dbReference>
<name>A0A9W6T7D8_AMBMO</name>
<keyword evidence="3" id="KW-1185">Reference proteome</keyword>
<feature type="compositionally biased region" description="Acidic residues" evidence="1">
    <location>
        <begin position="54"/>
        <end position="63"/>
    </location>
</feature>
<feature type="compositionally biased region" description="Basic and acidic residues" evidence="1">
    <location>
        <begin position="64"/>
        <end position="73"/>
    </location>
</feature>
<organism evidence="2 3">
    <name type="scientific">Ambrosiozyma monospora</name>
    <name type="common">Yeast</name>
    <name type="synonym">Endomycopsis monosporus</name>
    <dbReference type="NCBI Taxonomy" id="43982"/>
    <lineage>
        <taxon>Eukaryota</taxon>
        <taxon>Fungi</taxon>
        <taxon>Dikarya</taxon>
        <taxon>Ascomycota</taxon>
        <taxon>Saccharomycotina</taxon>
        <taxon>Pichiomycetes</taxon>
        <taxon>Pichiales</taxon>
        <taxon>Pichiaceae</taxon>
        <taxon>Ambrosiozyma</taxon>
    </lineage>
</organism>
<evidence type="ECO:0000313" key="3">
    <source>
        <dbReference type="Proteomes" id="UP001165063"/>
    </source>
</evidence>
<feature type="compositionally biased region" description="Polar residues" evidence="1">
    <location>
        <begin position="150"/>
        <end position="182"/>
    </location>
</feature>
<evidence type="ECO:0000313" key="2">
    <source>
        <dbReference type="EMBL" id="GME78162.1"/>
    </source>
</evidence>